<dbReference type="GO" id="GO:0016757">
    <property type="term" value="F:glycosyltransferase activity"/>
    <property type="evidence" value="ECO:0007669"/>
    <property type="project" value="InterPro"/>
</dbReference>
<evidence type="ECO:0000313" key="4">
    <source>
        <dbReference type="Proteomes" id="UP000229054"/>
    </source>
</evidence>
<evidence type="ECO:0000259" key="1">
    <source>
        <dbReference type="Pfam" id="PF00534"/>
    </source>
</evidence>
<dbReference type="EMBL" id="PCRN01000023">
    <property type="protein sequence ID" value="PIP22439.1"/>
    <property type="molecule type" value="Genomic_DNA"/>
</dbReference>
<dbReference type="AlphaFoldDB" id="A0A2G9YTD5"/>
<organism evidence="3 4">
    <name type="scientific">Candidatus Nealsonbacteria bacterium CG23_combo_of_CG06-09_8_20_14_all_39_25</name>
    <dbReference type="NCBI Taxonomy" id="1974723"/>
    <lineage>
        <taxon>Bacteria</taxon>
        <taxon>Candidatus Nealsoniibacteriota</taxon>
    </lineage>
</organism>
<dbReference type="CDD" id="cd03801">
    <property type="entry name" value="GT4_PimA-like"/>
    <property type="match status" value="1"/>
</dbReference>
<accession>A0A2G9YTD5</accession>
<reference evidence="3 4" key="1">
    <citation type="submission" date="2017-09" db="EMBL/GenBank/DDBJ databases">
        <title>Depth-based differentiation of microbial function through sediment-hosted aquifers and enrichment of novel symbionts in the deep terrestrial subsurface.</title>
        <authorList>
            <person name="Probst A.J."/>
            <person name="Ladd B."/>
            <person name="Jarett J.K."/>
            <person name="Geller-Mcgrath D.E."/>
            <person name="Sieber C.M."/>
            <person name="Emerson J.B."/>
            <person name="Anantharaman K."/>
            <person name="Thomas B.C."/>
            <person name="Malmstrom R."/>
            <person name="Stieglmeier M."/>
            <person name="Klingl A."/>
            <person name="Woyke T."/>
            <person name="Ryan C.M."/>
            <person name="Banfield J.F."/>
        </authorList>
    </citation>
    <scope>NUCLEOTIDE SEQUENCE [LARGE SCALE GENOMIC DNA]</scope>
    <source>
        <strain evidence="3">CG23_combo_of_CG06-09_8_20_14_all_39_25</strain>
    </source>
</reference>
<dbReference type="Pfam" id="PF13439">
    <property type="entry name" value="Glyco_transf_4"/>
    <property type="match status" value="1"/>
</dbReference>
<evidence type="ECO:0000259" key="2">
    <source>
        <dbReference type="Pfam" id="PF13439"/>
    </source>
</evidence>
<name>A0A2G9YTD5_9BACT</name>
<gene>
    <name evidence="3" type="ORF">COX38_00550</name>
</gene>
<dbReference type="Proteomes" id="UP000229054">
    <property type="component" value="Unassembled WGS sequence"/>
</dbReference>
<comment type="caution">
    <text evidence="3">The sequence shown here is derived from an EMBL/GenBank/DDBJ whole genome shotgun (WGS) entry which is preliminary data.</text>
</comment>
<dbReference type="SUPFAM" id="SSF53756">
    <property type="entry name" value="UDP-Glycosyltransferase/glycogen phosphorylase"/>
    <property type="match status" value="1"/>
</dbReference>
<dbReference type="PANTHER" id="PTHR45947">
    <property type="entry name" value="SULFOQUINOVOSYL TRANSFERASE SQD2"/>
    <property type="match status" value="1"/>
</dbReference>
<dbReference type="InterPro" id="IPR028098">
    <property type="entry name" value="Glyco_trans_4-like_N"/>
</dbReference>
<dbReference type="PANTHER" id="PTHR45947:SF3">
    <property type="entry name" value="SULFOQUINOVOSYL TRANSFERASE SQD2"/>
    <property type="match status" value="1"/>
</dbReference>
<dbReference type="InterPro" id="IPR001296">
    <property type="entry name" value="Glyco_trans_1"/>
</dbReference>
<proteinExistence type="predicted"/>
<feature type="domain" description="Glycosyl transferase family 1" evidence="1">
    <location>
        <begin position="188"/>
        <end position="344"/>
    </location>
</feature>
<evidence type="ECO:0008006" key="5">
    <source>
        <dbReference type="Google" id="ProtNLM"/>
    </source>
</evidence>
<feature type="domain" description="Glycosyltransferase subfamily 4-like N-terminal" evidence="2">
    <location>
        <begin position="14"/>
        <end position="175"/>
    </location>
</feature>
<sequence length="406" mass="47115">MRIGLISFHSFYQPGGVKRHVLGLHKEFKRRGIYSKIIAPRRKWSEDYGKDVILLGTSFPLSFSGSQADFDINFNPLAIERVLKKEKFDVLHFHNFGFPSAYQILEKSEALNILTFHANISGSKFFKRFPSLLYVFNRLAQWKIDGVIGVAPLNIKVFKKYTGPKAVITNGIDLDEFNSKVPKLEKFINDKINILFVGRIEERKGLIYLLKAYKILSKKFSHLRLYVVGEGELKEKCQDYIRKNNLKEIYFEGQIIGKKLVSYYRSCDIFVSPAIFGESFGLVLLEAMACGAPVVAFANEGYKAFLKDKRGGKFLAQNRSYQDLAKKIEILIKNKKMRKEMSKWGIEEAQNYSWSKIADRVLDFYQLCLKERGKRETGDEFFLDKILNKIYNQDVRDVINWLKKLR</sequence>
<evidence type="ECO:0000313" key="3">
    <source>
        <dbReference type="EMBL" id="PIP22439.1"/>
    </source>
</evidence>
<protein>
    <recommendedName>
        <fullName evidence="5">Glycosyl transferase family 1</fullName>
    </recommendedName>
</protein>
<dbReference type="Pfam" id="PF00534">
    <property type="entry name" value="Glycos_transf_1"/>
    <property type="match status" value="1"/>
</dbReference>
<dbReference type="InterPro" id="IPR050194">
    <property type="entry name" value="Glycosyltransferase_grp1"/>
</dbReference>
<dbReference type="Gene3D" id="3.40.50.2000">
    <property type="entry name" value="Glycogen Phosphorylase B"/>
    <property type="match status" value="2"/>
</dbReference>